<sequence length="455" mass="51882">MKSKMPEISRNLNRRENTRYAVEKHCKVGLECIRKTRCVMVLLFLSLACATNDLCAFKNMLNRKELEINPHGPLSKERGILHQECNHIELKQQLDPNSNWHYKLEIKKLEKPTSSSNYTIGRKISQKKYTISQAINSKLLSDSDYKKEYHAVLQHLFSDNRCIGILNTNVHHFYSILSKEETSNNPKSYMLLASLFLLSEGLKLPLSINVKGKTNTVAVLEPMNGLNNSAMFCIDLFLPSNGEEKKPADDKKKKTQDDDKKKKKPANDKGQNSAGDEKKASLEMTKKSVHNIKACAEEGLIEGCAECIITFFIKYCEKCNSEREGFAEPNTYQDYMTGKFMNAPGFLIQNFVHQYIKDDTDKRMLFASSVYTLIQDCLPLEECQDPKLAKLGEQAKNILNRCFIEKSILNSELLKAKERITIDNIANVISAVGVLSDSTKKKYQIKWRLSNRLSV</sequence>
<dbReference type="VEuPathDB" id="MicrosporidiaDB:NEQG_02630"/>
<protein>
    <submittedName>
        <fullName evidence="2">Uncharacterized protein</fullName>
    </submittedName>
</protein>
<organism evidence="2 3">
    <name type="scientific">Nematocida parisii (strain ERTm3)</name>
    <name type="common">Nematode killer fungus</name>
    <dbReference type="NCBI Taxonomy" id="935791"/>
    <lineage>
        <taxon>Eukaryota</taxon>
        <taxon>Fungi</taxon>
        <taxon>Fungi incertae sedis</taxon>
        <taxon>Microsporidia</taxon>
        <taxon>Nematocida</taxon>
    </lineage>
</organism>
<evidence type="ECO:0000313" key="3">
    <source>
        <dbReference type="Proteomes" id="UP000002872"/>
    </source>
</evidence>
<keyword evidence="3" id="KW-1185">Reference proteome</keyword>
<dbReference type="Proteomes" id="UP000002872">
    <property type="component" value="Unassembled WGS sequence"/>
</dbReference>
<reference evidence="2" key="1">
    <citation type="submission" date="2011-01" db="EMBL/GenBank/DDBJ databases">
        <title>The Genome Sequence of Nematocida parisii strain ERTm3.</title>
        <authorList>
            <consortium name="The Broad Institute Genome Sequencing Platform"/>
            <consortium name="The Broad Institute Genome Sequencing Center for Infectious Disease"/>
            <person name="Cuomo C."/>
            <person name="Troemel E."/>
            <person name="Young S.K."/>
            <person name="Zeng Q."/>
            <person name="Gargeya S."/>
            <person name="Fitzgerald M."/>
            <person name="Haas B."/>
            <person name="Abouelleil A."/>
            <person name="Alvarado L."/>
            <person name="Arachchi H.M."/>
            <person name="Berlin A."/>
            <person name="Chapman S.B."/>
            <person name="Gearin G."/>
            <person name="Goldberg J."/>
            <person name="Griggs A."/>
            <person name="Gujja S."/>
            <person name="Hansen M."/>
            <person name="Heiman D."/>
            <person name="Howarth C."/>
            <person name="Larimer J."/>
            <person name="Lui A."/>
            <person name="MacDonald P.J.P."/>
            <person name="McCowen C."/>
            <person name="Montmayeur A."/>
            <person name="Murphy C."/>
            <person name="Neiman D."/>
            <person name="Pearson M."/>
            <person name="Priest M."/>
            <person name="Roberts A."/>
            <person name="Saif S."/>
            <person name="Shea T."/>
            <person name="Sisk P."/>
            <person name="Stolte C."/>
            <person name="Sykes S."/>
            <person name="Wortman J."/>
            <person name="Nusbaum C."/>
            <person name="Birren B."/>
        </authorList>
    </citation>
    <scope>NUCLEOTIDE SEQUENCE</scope>
    <source>
        <strain evidence="2">ERTm3</strain>
    </source>
</reference>
<dbReference type="HOGENOM" id="CLU_601424_0_0_1"/>
<evidence type="ECO:0000256" key="1">
    <source>
        <dbReference type="SAM" id="MobiDB-lite"/>
    </source>
</evidence>
<dbReference type="OrthoDB" id="2198935at2759"/>
<feature type="compositionally biased region" description="Basic and acidic residues" evidence="1">
    <location>
        <begin position="244"/>
        <end position="260"/>
    </location>
</feature>
<gene>
    <name evidence="2" type="ORF">NEQG_02630</name>
</gene>
<dbReference type="InParanoid" id="I3ED76"/>
<accession>I3ED76</accession>
<dbReference type="AlphaFoldDB" id="I3ED76"/>
<dbReference type="OMA" id="ACATNDL"/>
<evidence type="ECO:0000313" key="2">
    <source>
        <dbReference type="EMBL" id="EIJ87173.1"/>
    </source>
</evidence>
<proteinExistence type="predicted"/>
<feature type="region of interest" description="Disordered" evidence="1">
    <location>
        <begin position="244"/>
        <end position="281"/>
    </location>
</feature>
<name>I3ED76_NEMP3</name>
<dbReference type="EMBL" id="GL870885">
    <property type="protein sequence ID" value="EIJ87173.1"/>
    <property type="molecule type" value="Genomic_DNA"/>
</dbReference>